<keyword evidence="3" id="KW-1185">Reference proteome</keyword>
<reference evidence="2" key="2">
    <citation type="submission" date="2020-05" db="UniProtKB">
        <authorList>
            <consortium name="EnsemblMetazoa"/>
        </authorList>
    </citation>
    <scope>IDENTIFICATION</scope>
    <source>
        <strain evidence="2">IAEA</strain>
    </source>
</reference>
<sequence>MCENILNFLQHRITDSSRLNEDSILAHNKNFYQPYYRRSFSIRSVFNNNSQKNVLLTREKFIKSCQNKTIIKLKHLILFGGRSDYFVPYSTLWLAYVIAHRWLLSGFCRYRNEFGMIRWMLSPVVVCWLINTCIDVILLITQVLNFTEMFVYRKRANEQQVQ</sequence>
<keyword evidence="1" id="KW-0812">Transmembrane</keyword>
<organism evidence="2 3">
    <name type="scientific">Glossina brevipalpis</name>
    <dbReference type="NCBI Taxonomy" id="37001"/>
    <lineage>
        <taxon>Eukaryota</taxon>
        <taxon>Metazoa</taxon>
        <taxon>Ecdysozoa</taxon>
        <taxon>Arthropoda</taxon>
        <taxon>Hexapoda</taxon>
        <taxon>Insecta</taxon>
        <taxon>Pterygota</taxon>
        <taxon>Neoptera</taxon>
        <taxon>Endopterygota</taxon>
        <taxon>Diptera</taxon>
        <taxon>Brachycera</taxon>
        <taxon>Muscomorpha</taxon>
        <taxon>Hippoboscoidea</taxon>
        <taxon>Glossinidae</taxon>
        <taxon>Glossina</taxon>
    </lineage>
</organism>
<protein>
    <submittedName>
        <fullName evidence="2">Uncharacterized protein</fullName>
    </submittedName>
</protein>
<evidence type="ECO:0000313" key="3">
    <source>
        <dbReference type="Proteomes" id="UP000091820"/>
    </source>
</evidence>
<dbReference type="VEuPathDB" id="VectorBase:GBRI027103"/>
<evidence type="ECO:0000313" key="2">
    <source>
        <dbReference type="EnsemblMetazoa" id="GBRI027103-PA"/>
    </source>
</evidence>
<keyword evidence="1" id="KW-0472">Membrane</keyword>
<feature type="transmembrane region" description="Helical" evidence="1">
    <location>
        <begin position="116"/>
        <end position="140"/>
    </location>
</feature>
<name>A0A1A9WPH6_9MUSC</name>
<proteinExistence type="predicted"/>
<keyword evidence="1" id="KW-1133">Transmembrane helix</keyword>
<dbReference type="Proteomes" id="UP000091820">
    <property type="component" value="Unassembled WGS sequence"/>
</dbReference>
<accession>A0A1A9WPH6</accession>
<reference evidence="3" key="1">
    <citation type="submission" date="2014-03" db="EMBL/GenBank/DDBJ databases">
        <authorList>
            <person name="Aksoy S."/>
            <person name="Warren W."/>
            <person name="Wilson R.K."/>
        </authorList>
    </citation>
    <scope>NUCLEOTIDE SEQUENCE [LARGE SCALE GENOMIC DNA]</scope>
    <source>
        <strain evidence="3">IAEA</strain>
    </source>
</reference>
<dbReference type="EnsemblMetazoa" id="GBRI027103-RA">
    <property type="protein sequence ID" value="GBRI027103-PA"/>
    <property type="gene ID" value="GBRI027103"/>
</dbReference>
<feature type="transmembrane region" description="Helical" evidence="1">
    <location>
        <begin position="86"/>
        <end position="104"/>
    </location>
</feature>
<evidence type="ECO:0000256" key="1">
    <source>
        <dbReference type="SAM" id="Phobius"/>
    </source>
</evidence>
<dbReference type="AlphaFoldDB" id="A0A1A9WPH6"/>